<protein>
    <recommendedName>
        <fullName evidence="6">Phage tail protein</fullName>
    </recommendedName>
</protein>
<evidence type="ECO:0000256" key="3">
    <source>
        <dbReference type="ARBA" id="ARBA00023219"/>
    </source>
</evidence>
<evidence type="ECO:0008006" key="6">
    <source>
        <dbReference type="Google" id="ProtNLM"/>
    </source>
</evidence>
<evidence type="ECO:0000256" key="1">
    <source>
        <dbReference type="ARBA" id="ARBA00004328"/>
    </source>
</evidence>
<evidence type="ECO:0000313" key="4">
    <source>
        <dbReference type="EMBL" id="HHV67278.1"/>
    </source>
</evidence>
<proteinExistence type="predicted"/>
<keyword evidence="2" id="KW-1188">Viral release from host cell</keyword>
<dbReference type="InterPro" id="IPR020991">
    <property type="entry name" value="Connector_podovirus"/>
</dbReference>
<evidence type="ECO:0000256" key="2">
    <source>
        <dbReference type="ARBA" id="ARBA00022612"/>
    </source>
</evidence>
<dbReference type="Proteomes" id="UP000551563">
    <property type="component" value="Unassembled WGS sequence"/>
</dbReference>
<sequence length="527" mass="58454">MASNVQNDVSSQKARADRVWQERSGWDEIYREAWDYAVPQRKPGGRGKSKRLAMKIYDMTATTSIMHGAGQLVRQLFGSTPFIMEPGPLLVSRLPANQLKVLRREFAMMQRNVYPFFQTGGFDTAIHETAIDLFVGTGAIMPMKGPSIEEPVIFVNIPFDNIATATDMHGRQHFISWKMTFAAEEIIRTWPKGNYSQEFKQAAKDSPYNDVELYQDFMRLPDGRWRFVAYCDKNPMFIVENVTRARPIAVARFYRAPNEPYGRGPLLMALPTIKTVNKAQELALKSAAIQMLGIWGYRSGGTFNPDAVRVAPGEFWPMQSTGGILGPDVSRIDPATGRLDVARMVIGNGQDQIRDALLDTRLSSAGGTPESATEVAAKLQQNARVHIGAYGRLIEEIMPVIVPRTIEILNEWGLIQMPIPLNPLLYALSVVSPMAQAMKADKMMASSQYYQIVSALAGPQAGRYVNLDRYLEQTREALIVDPIILPTDAEIQAAEEQANQEQIGTALAAMGERAAPQIVQSLTGEAA</sequence>
<dbReference type="Pfam" id="PF12236">
    <property type="entry name" value="Head-tail_con"/>
    <property type="match status" value="1"/>
</dbReference>
<evidence type="ECO:0000313" key="5">
    <source>
        <dbReference type="Proteomes" id="UP000551563"/>
    </source>
</evidence>
<dbReference type="EMBL" id="DUMN01000192">
    <property type="protein sequence ID" value="HHV67278.1"/>
    <property type="molecule type" value="Genomic_DNA"/>
</dbReference>
<gene>
    <name evidence="4" type="ORF">GXX48_06500</name>
</gene>
<dbReference type="AlphaFoldDB" id="A0A7V6PAG3"/>
<comment type="subcellular location">
    <subcellularLocation>
        <location evidence="1">Virion</location>
    </subcellularLocation>
</comment>
<name>A0A7V6PAG3_9HYPH</name>
<keyword evidence="3" id="KW-0231">Viral genome packaging</keyword>
<organism evidence="4 5">
    <name type="scientific">Brucella intermedia</name>
    <dbReference type="NCBI Taxonomy" id="94625"/>
    <lineage>
        <taxon>Bacteria</taxon>
        <taxon>Pseudomonadati</taxon>
        <taxon>Pseudomonadota</taxon>
        <taxon>Alphaproteobacteria</taxon>
        <taxon>Hyphomicrobiales</taxon>
        <taxon>Brucellaceae</taxon>
        <taxon>Brucella/Ochrobactrum group</taxon>
        <taxon>Brucella</taxon>
    </lineage>
</organism>
<comment type="caution">
    <text evidence="4">The sequence shown here is derived from an EMBL/GenBank/DDBJ whole genome shotgun (WGS) entry which is preliminary data.</text>
</comment>
<accession>A0A7V6PAG3</accession>
<reference evidence="4 5" key="1">
    <citation type="journal article" date="2020" name="Biotechnol. Biofuels">
        <title>New insights from the biogas microbiome by comprehensive genome-resolved metagenomics of nearly 1600 species originating from multiple anaerobic digesters.</title>
        <authorList>
            <person name="Campanaro S."/>
            <person name="Treu L."/>
            <person name="Rodriguez-R L.M."/>
            <person name="Kovalovszki A."/>
            <person name="Ziels R.M."/>
            <person name="Maus I."/>
            <person name="Zhu X."/>
            <person name="Kougias P.G."/>
            <person name="Basile A."/>
            <person name="Luo G."/>
            <person name="Schluter A."/>
            <person name="Konstantinidis K.T."/>
            <person name="Angelidaki I."/>
        </authorList>
    </citation>
    <scope>NUCLEOTIDE SEQUENCE [LARGE SCALE GENOMIC DNA]</scope>
    <source>
        <strain evidence="4">AS04akNAM_66</strain>
    </source>
</reference>